<dbReference type="GO" id="GO:0003677">
    <property type="term" value="F:DNA binding"/>
    <property type="evidence" value="ECO:0007669"/>
    <property type="project" value="InterPro"/>
</dbReference>
<keyword evidence="1" id="KW-0175">Coiled coil</keyword>
<comment type="caution">
    <text evidence="3">The sequence shown here is derived from an EMBL/GenBank/DDBJ whole genome shotgun (WGS) entry which is preliminary data.</text>
</comment>
<feature type="coiled-coil region" evidence="1">
    <location>
        <begin position="60"/>
        <end position="87"/>
    </location>
</feature>
<protein>
    <submittedName>
        <fullName evidence="3">Transposase-like protein</fullName>
    </submittedName>
</protein>
<dbReference type="Proteomes" id="UP000272400">
    <property type="component" value="Unassembled WGS sequence"/>
</dbReference>
<evidence type="ECO:0000313" key="4">
    <source>
        <dbReference type="EMBL" id="ROO88069.1"/>
    </source>
</evidence>
<gene>
    <name evidence="2" type="ORF">EDD29_3246</name>
    <name evidence="3" type="ORF">EDD29_4363</name>
    <name evidence="4" type="ORF">EDD29_5724</name>
</gene>
<evidence type="ECO:0000313" key="3">
    <source>
        <dbReference type="EMBL" id="ROO86783.1"/>
    </source>
</evidence>
<organism evidence="3 5">
    <name type="scientific">Actinocorallia herbida</name>
    <dbReference type="NCBI Taxonomy" id="58109"/>
    <lineage>
        <taxon>Bacteria</taxon>
        <taxon>Bacillati</taxon>
        <taxon>Actinomycetota</taxon>
        <taxon>Actinomycetes</taxon>
        <taxon>Streptosporangiales</taxon>
        <taxon>Thermomonosporaceae</taxon>
        <taxon>Actinocorallia</taxon>
    </lineage>
</organism>
<dbReference type="SUPFAM" id="SSF46689">
    <property type="entry name" value="Homeodomain-like"/>
    <property type="match status" value="1"/>
</dbReference>
<dbReference type="Pfam" id="PF01527">
    <property type="entry name" value="HTH_Tnp_1"/>
    <property type="match status" value="1"/>
</dbReference>
<evidence type="ECO:0000256" key="1">
    <source>
        <dbReference type="SAM" id="Coils"/>
    </source>
</evidence>
<evidence type="ECO:0000313" key="5">
    <source>
        <dbReference type="Proteomes" id="UP000272400"/>
    </source>
</evidence>
<accession>A0A3N1CZS5</accession>
<sequence>MARSKRNYSPEYRQEAARLVVDSSRPIAQVAKELGINAGTLANWVSAYRREHAGEEAPLTLDERVRLKEQEREIQELKMELEFVKKAALYFAREQR</sequence>
<dbReference type="EMBL" id="RJKE01000001">
    <property type="protein sequence ID" value="ROO86783.1"/>
    <property type="molecule type" value="Genomic_DNA"/>
</dbReference>
<evidence type="ECO:0000313" key="2">
    <source>
        <dbReference type="EMBL" id="ROO85698.1"/>
    </source>
</evidence>
<dbReference type="InterPro" id="IPR002514">
    <property type="entry name" value="Transposase_8"/>
</dbReference>
<dbReference type="Gene3D" id="1.10.10.60">
    <property type="entry name" value="Homeodomain-like"/>
    <property type="match status" value="1"/>
</dbReference>
<dbReference type="EMBL" id="RJKE01000001">
    <property type="protein sequence ID" value="ROO85698.1"/>
    <property type="molecule type" value="Genomic_DNA"/>
</dbReference>
<dbReference type="AlphaFoldDB" id="A0A3N1CZS5"/>
<proteinExistence type="predicted"/>
<reference evidence="3 5" key="1">
    <citation type="submission" date="2018-11" db="EMBL/GenBank/DDBJ databases">
        <title>Sequencing the genomes of 1000 actinobacteria strains.</title>
        <authorList>
            <person name="Klenk H.-P."/>
        </authorList>
    </citation>
    <scope>NUCLEOTIDE SEQUENCE [LARGE SCALE GENOMIC DNA]</scope>
    <source>
        <strain evidence="3 5">DSM 44254</strain>
    </source>
</reference>
<keyword evidence="5" id="KW-1185">Reference proteome</keyword>
<name>A0A3N1CZS5_9ACTN</name>
<dbReference type="EMBL" id="RJKE01000001">
    <property type="protein sequence ID" value="ROO88069.1"/>
    <property type="molecule type" value="Genomic_DNA"/>
</dbReference>
<dbReference type="GO" id="GO:0006313">
    <property type="term" value="P:DNA transposition"/>
    <property type="evidence" value="ECO:0007669"/>
    <property type="project" value="InterPro"/>
</dbReference>
<dbReference type="GO" id="GO:0004803">
    <property type="term" value="F:transposase activity"/>
    <property type="evidence" value="ECO:0007669"/>
    <property type="project" value="InterPro"/>
</dbReference>
<dbReference type="InterPro" id="IPR009057">
    <property type="entry name" value="Homeodomain-like_sf"/>
</dbReference>